<dbReference type="GO" id="GO:0004326">
    <property type="term" value="F:tetrahydrofolylpolyglutamate synthase activity"/>
    <property type="evidence" value="ECO:0007669"/>
    <property type="project" value="InterPro"/>
</dbReference>
<evidence type="ECO:0000256" key="2">
    <source>
        <dbReference type="ARBA" id="ARBA00022490"/>
    </source>
</evidence>
<name>A0A2M7AWK6_9BACT</name>
<dbReference type="GO" id="GO:0005737">
    <property type="term" value="C:cytoplasm"/>
    <property type="evidence" value="ECO:0007669"/>
    <property type="project" value="UniProtKB-SubCell"/>
</dbReference>
<keyword evidence="4" id="KW-0547">Nucleotide-binding</keyword>
<keyword evidence="6 9" id="KW-0133">Cell shape</keyword>
<dbReference type="InterPro" id="IPR005761">
    <property type="entry name" value="UDP-N-AcMur-Glu-dNH2Pim_ligase"/>
</dbReference>
<comment type="similarity">
    <text evidence="1">Belongs to the MurCDEF family. MurE subfamily.</text>
</comment>
<dbReference type="PANTHER" id="PTHR23135:SF4">
    <property type="entry name" value="UDP-N-ACETYLMURAMOYL-L-ALANYL-D-GLUTAMATE--2,6-DIAMINOPIMELATE LIGASE MURE HOMOLOG, CHLOROPLASTIC"/>
    <property type="match status" value="1"/>
</dbReference>
<dbReference type="InterPro" id="IPR013221">
    <property type="entry name" value="Mur_ligase_cen"/>
</dbReference>
<keyword evidence="10" id="KW-1133">Transmembrane helix</keyword>
<evidence type="ECO:0000256" key="8">
    <source>
        <dbReference type="ARBA" id="ARBA00023316"/>
    </source>
</evidence>
<dbReference type="GO" id="GO:0071555">
    <property type="term" value="P:cell wall organization"/>
    <property type="evidence" value="ECO:0007669"/>
    <property type="project" value="UniProtKB-KW"/>
</dbReference>
<evidence type="ECO:0000256" key="10">
    <source>
        <dbReference type="SAM" id="Phobius"/>
    </source>
</evidence>
<dbReference type="GO" id="GO:0005524">
    <property type="term" value="F:ATP binding"/>
    <property type="evidence" value="ECO:0007669"/>
    <property type="project" value="UniProtKB-KW"/>
</dbReference>
<dbReference type="Gene3D" id="3.40.1190.10">
    <property type="entry name" value="Mur-like, catalytic domain"/>
    <property type="match status" value="1"/>
</dbReference>
<dbReference type="Gene3D" id="3.90.190.20">
    <property type="entry name" value="Mur ligase, C-terminal domain"/>
    <property type="match status" value="1"/>
</dbReference>
<dbReference type="PANTHER" id="PTHR23135">
    <property type="entry name" value="MUR LIGASE FAMILY MEMBER"/>
    <property type="match status" value="1"/>
</dbReference>
<comment type="subcellular location">
    <subcellularLocation>
        <location evidence="9">Cytoplasm</location>
    </subcellularLocation>
</comment>
<dbReference type="InterPro" id="IPR018109">
    <property type="entry name" value="Folylpolyglutamate_synth_CS"/>
</dbReference>
<accession>A0A2M7AWK6</accession>
<dbReference type="GO" id="GO:0008360">
    <property type="term" value="P:regulation of cell shape"/>
    <property type="evidence" value="ECO:0007669"/>
    <property type="project" value="UniProtKB-KW"/>
</dbReference>
<dbReference type="EMBL" id="PEVY01000072">
    <property type="protein sequence ID" value="PIU74933.1"/>
    <property type="molecule type" value="Genomic_DNA"/>
</dbReference>
<dbReference type="UniPathway" id="UPA00219"/>
<comment type="caution">
    <text evidence="13">The sequence shown here is derived from an EMBL/GenBank/DDBJ whole genome shotgun (WGS) entry which is preliminary data.</text>
</comment>
<evidence type="ECO:0000259" key="11">
    <source>
        <dbReference type="Pfam" id="PF02875"/>
    </source>
</evidence>
<evidence type="ECO:0000313" key="14">
    <source>
        <dbReference type="Proteomes" id="UP000228775"/>
    </source>
</evidence>
<keyword evidence="10" id="KW-0812">Transmembrane</keyword>
<dbReference type="InterPro" id="IPR036565">
    <property type="entry name" value="Mur-like_cat_sf"/>
</dbReference>
<evidence type="ECO:0000313" key="13">
    <source>
        <dbReference type="EMBL" id="PIU74933.1"/>
    </source>
</evidence>
<dbReference type="Pfam" id="PF08245">
    <property type="entry name" value="Mur_ligase_M"/>
    <property type="match status" value="1"/>
</dbReference>
<keyword evidence="5" id="KW-0067">ATP-binding</keyword>
<keyword evidence="3" id="KW-0436">Ligase</keyword>
<keyword evidence="8 9" id="KW-0961">Cell wall biogenesis/degradation</keyword>
<reference evidence="14" key="1">
    <citation type="submission" date="2017-09" db="EMBL/GenBank/DDBJ databases">
        <title>Depth-based differentiation of microbial function through sediment-hosted aquifers and enrichment of novel symbionts in the deep terrestrial subsurface.</title>
        <authorList>
            <person name="Probst A.J."/>
            <person name="Ladd B."/>
            <person name="Jarett J.K."/>
            <person name="Geller-Mcgrath D.E."/>
            <person name="Sieber C.M.K."/>
            <person name="Emerson J.B."/>
            <person name="Anantharaman K."/>
            <person name="Thomas B.C."/>
            <person name="Malmstrom R."/>
            <person name="Stieglmeier M."/>
            <person name="Klingl A."/>
            <person name="Woyke T."/>
            <person name="Ryan C.M."/>
            <person name="Banfield J.F."/>
        </authorList>
    </citation>
    <scope>NUCLEOTIDE SEQUENCE [LARGE SCALE GENOMIC DNA]</scope>
</reference>
<gene>
    <name evidence="13" type="ORF">COS76_03495</name>
</gene>
<dbReference type="InterPro" id="IPR004101">
    <property type="entry name" value="Mur_ligase_C"/>
</dbReference>
<dbReference type="NCBIfam" id="TIGR01085">
    <property type="entry name" value="murE"/>
    <property type="match status" value="1"/>
</dbReference>
<protein>
    <recommendedName>
        <fullName evidence="15">UDP-N-acetylmuramoyl-L-alanyl-D-glutamate--2, 6-diaminopimelate ligase</fullName>
    </recommendedName>
</protein>
<keyword evidence="9" id="KW-0132">Cell division</keyword>
<keyword evidence="2" id="KW-0963">Cytoplasm</keyword>
<feature type="transmembrane region" description="Helical" evidence="10">
    <location>
        <begin position="12"/>
        <end position="32"/>
    </location>
</feature>
<dbReference type="AlphaFoldDB" id="A0A2M7AWK6"/>
<keyword evidence="10" id="KW-0472">Membrane</keyword>
<evidence type="ECO:0000256" key="5">
    <source>
        <dbReference type="ARBA" id="ARBA00022840"/>
    </source>
</evidence>
<organism evidence="13 14">
    <name type="scientific">Candidatus Portnoybacteria bacterium CG06_land_8_20_14_3_00_39_12</name>
    <dbReference type="NCBI Taxonomy" id="1974809"/>
    <lineage>
        <taxon>Bacteria</taxon>
        <taxon>Candidatus Portnoyibacteriota</taxon>
    </lineage>
</organism>
<sequence length="453" mass="50714">MLFSNFKKYIPNYVISFYHYFSAYLSALFYGFPSRKLTVIGVTGTNGKSTTVLMITRILERAGFMVGSVSSFWYKIGEHEKSNPLHMTMPGPWQLQKLLRQMVGAGCQYAVLEVTSEGIKQFRHRGINFDVAVLTNLSPEHIEAHGGFEKYRAAKMKLFAGLEYSRRKTIIGEKIAKTSVVNLDDKNADYFLRFGADKKYGFGIGNKELRIKNKGVKMIEARDIENKEDSVSFFVFDGSTSLATPSLSRGSLFLIPIIGNFNANNALAATTVAISQGINLDIAIAALKKITGIPGRMEFIQKQPFYVIVDLAHTPPAIEKVYQAVKKLLKSIDNKIITVFGAAGGGRDHWKRPELGRLAARYCDKIILTNEDPYDENPQKIVDEIFGGIFQEAQNKVEQILDRRQAIKHALKSAMPGDIVLLLGKGTEPNMVFADKKIPWDDRVVVREELGQK</sequence>
<evidence type="ECO:0000256" key="4">
    <source>
        <dbReference type="ARBA" id="ARBA00022741"/>
    </source>
</evidence>
<proteinExistence type="inferred from homology"/>
<dbReference type="GO" id="GO:0009252">
    <property type="term" value="P:peptidoglycan biosynthetic process"/>
    <property type="evidence" value="ECO:0007669"/>
    <property type="project" value="UniProtKB-UniPathway"/>
</dbReference>
<dbReference type="Proteomes" id="UP000228775">
    <property type="component" value="Unassembled WGS sequence"/>
</dbReference>
<comment type="pathway">
    <text evidence="9">Cell wall biogenesis; peptidoglycan biosynthesis.</text>
</comment>
<evidence type="ECO:0008006" key="15">
    <source>
        <dbReference type="Google" id="ProtNLM"/>
    </source>
</evidence>
<evidence type="ECO:0000256" key="1">
    <source>
        <dbReference type="ARBA" id="ARBA00005898"/>
    </source>
</evidence>
<evidence type="ECO:0000259" key="12">
    <source>
        <dbReference type="Pfam" id="PF08245"/>
    </source>
</evidence>
<keyword evidence="9" id="KW-0131">Cell cycle</keyword>
<evidence type="ECO:0000256" key="9">
    <source>
        <dbReference type="RuleBase" id="RU004135"/>
    </source>
</evidence>
<keyword evidence="7 9" id="KW-0573">Peptidoglycan synthesis</keyword>
<dbReference type="SUPFAM" id="SSF53244">
    <property type="entry name" value="MurD-like peptide ligases, peptide-binding domain"/>
    <property type="match status" value="1"/>
</dbReference>
<dbReference type="Pfam" id="PF02875">
    <property type="entry name" value="Mur_ligase_C"/>
    <property type="match status" value="1"/>
</dbReference>
<feature type="domain" description="Mur ligase C-terminal" evidence="11">
    <location>
        <begin position="295"/>
        <end position="426"/>
    </location>
</feature>
<dbReference type="GO" id="GO:0051301">
    <property type="term" value="P:cell division"/>
    <property type="evidence" value="ECO:0007669"/>
    <property type="project" value="UniProtKB-KW"/>
</dbReference>
<dbReference type="PROSITE" id="PS01011">
    <property type="entry name" value="FOLYLPOLYGLU_SYNT_1"/>
    <property type="match status" value="1"/>
</dbReference>
<evidence type="ECO:0000256" key="6">
    <source>
        <dbReference type="ARBA" id="ARBA00022960"/>
    </source>
</evidence>
<evidence type="ECO:0000256" key="7">
    <source>
        <dbReference type="ARBA" id="ARBA00022984"/>
    </source>
</evidence>
<evidence type="ECO:0000256" key="3">
    <source>
        <dbReference type="ARBA" id="ARBA00022598"/>
    </source>
</evidence>
<dbReference type="SUPFAM" id="SSF53623">
    <property type="entry name" value="MurD-like peptide ligases, catalytic domain"/>
    <property type="match status" value="1"/>
</dbReference>
<dbReference type="InterPro" id="IPR036615">
    <property type="entry name" value="Mur_ligase_C_dom_sf"/>
</dbReference>
<feature type="domain" description="Mur ligase central" evidence="12">
    <location>
        <begin position="42"/>
        <end position="273"/>
    </location>
</feature>